<dbReference type="InterPro" id="IPR036163">
    <property type="entry name" value="HMA_dom_sf"/>
</dbReference>
<dbReference type="RefSeq" id="WP_193151120.1">
    <property type="nucleotide sequence ID" value="NZ_CP041235.1"/>
</dbReference>
<dbReference type="PROSITE" id="PS50846">
    <property type="entry name" value="HMA_2"/>
    <property type="match status" value="1"/>
</dbReference>
<evidence type="ECO:0000313" key="4">
    <source>
        <dbReference type="EMBL" id="QOP42795.1"/>
    </source>
</evidence>
<accession>A0A7M1AZJ5</accession>
<dbReference type="KEGG" id="ssei:FJR45_02045"/>
<gene>
    <name evidence="4" type="ORF">FJR45_02045</name>
</gene>
<dbReference type="Pfam" id="PF00403">
    <property type="entry name" value="HMA"/>
    <property type="match status" value="1"/>
</dbReference>
<dbReference type="InterPro" id="IPR001802">
    <property type="entry name" value="MerP/CopZ"/>
</dbReference>
<keyword evidence="5" id="KW-1185">Reference proteome</keyword>
<dbReference type="InterPro" id="IPR006121">
    <property type="entry name" value="HMA_dom"/>
</dbReference>
<reference evidence="4 5" key="1">
    <citation type="submission" date="2019-06" db="EMBL/GenBank/DDBJ databases">
        <title>Sulfurimonas gotlandica sp. nov., a chemoautotrophic and psychrotolerant epsilonproteobacterium isolated from a pelagic redoxcline, and an emended description of the genus Sulfurimonas.</title>
        <authorList>
            <person name="Wang S."/>
            <person name="Jiang L."/>
            <person name="Shao Z."/>
        </authorList>
    </citation>
    <scope>NUCLEOTIDE SEQUENCE [LARGE SCALE GENOMIC DNA]</scope>
    <source>
        <strain evidence="4 5">S2-6</strain>
    </source>
</reference>
<protein>
    <recommendedName>
        <fullName evidence="3">HMA domain-containing protein</fullName>
    </recommendedName>
</protein>
<evidence type="ECO:0000259" key="3">
    <source>
        <dbReference type="PROSITE" id="PS50846"/>
    </source>
</evidence>
<name>A0A7M1AZJ5_9BACT</name>
<keyword evidence="1" id="KW-0479">Metal-binding</keyword>
<dbReference type="Proteomes" id="UP000593719">
    <property type="component" value="Chromosome"/>
</dbReference>
<keyword evidence="2" id="KW-0732">Signal</keyword>
<evidence type="ECO:0000256" key="1">
    <source>
        <dbReference type="ARBA" id="ARBA00022723"/>
    </source>
</evidence>
<feature type="domain" description="HMA" evidence="3">
    <location>
        <begin position="39"/>
        <end position="105"/>
    </location>
</feature>
<proteinExistence type="predicted"/>
<dbReference type="PROSITE" id="PS51257">
    <property type="entry name" value="PROKAR_LIPOPROTEIN"/>
    <property type="match status" value="1"/>
</dbReference>
<organism evidence="4 5">
    <name type="scientific">Sulfurimonas sediminis</name>
    <dbReference type="NCBI Taxonomy" id="2590020"/>
    <lineage>
        <taxon>Bacteria</taxon>
        <taxon>Pseudomonadati</taxon>
        <taxon>Campylobacterota</taxon>
        <taxon>Epsilonproteobacteria</taxon>
        <taxon>Campylobacterales</taxon>
        <taxon>Sulfurimonadaceae</taxon>
        <taxon>Sulfurimonas</taxon>
    </lineage>
</organism>
<dbReference type="Gene3D" id="3.30.70.100">
    <property type="match status" value="1"/>
</dbReference>
<dbReference type="SUPFAM" id="SSF55008">
    <property type="entry name" value="HMA, heavy metal-associated domain"/>
    <property type="match status" value="1"/>
</dbReference>
<evidence type="ECO:0000256" key="2">
    <source>
        <dbReference type="SAM" id="SignalP"/>
    </source>
</evidence>
<sequence>MKDLSQLLLLLFFALTFTVGCSDEKKETKVVTVKKSDIVLKTIGVNGMTCMGCEVTLEGAVSKIEGVVKVKASAKNNQAAVEFDKTKTDEESIRKSIIESGYEVN</sequence>
<evidence type="ECO:0000313" key="5">
    <source>
        <dbReference type="Proteomes" id="UP000593719"/>
    </source>
</evidence>
<dbReference type="EMBL" id="CP041235">
    <property type="protein sequence ID" value="QOP42795.1"/>
    <property type="molecule type" value="Genomic_DNA"/>
</dbReference>
<feature type="chain" id="PRO_5032725368" description="HMA domain-containing protein" evidence="2">
    <location>
        <begin position="23"/>
        <end position="105"/>
    </location>
</feature>
<dbReference type="CDD" id="cd00371">
    <property type="entry name" value="HMA"/>
    <property type="match status" value="1"/>
</dbReference>
<dbReference type="PRINTS" id="PR00946">
    <property type="entry name" value="HGSCAVENGER"/>
</dbReference>
<dbReference type="FunFam" id="3.30.70.100:FF:000001">
    <property type="entry name" value="ATPase copper transporting beta"/>
    <property type="match status" value="1"/>
</dbReference>
<dbReference type="AlphaFoldDB" id="A0A7M1AZJ5"/>
<dbReference type="GO" id="GO:0046872">
    <property type="term" value="F:metal ion binding"/>
    <property type="evidence" value="ECO:0007669"/>
    <property type="project" value="UniProtKB-KW"/>
</dbReference>
<feature type="signal peptide" evidence="2">
    <location>
        <begin position="1"/>
        <end position="22"/>
    </location>
</feature>